<dbReference type="EMBL" id="AP018150">
    <property type="protein sequence ID" value="BBE09524.1"/>
    <property type="molecule type" value="Genomic_DNA"/>
</dbReference>
<sequence>MNKLLRYFNMYKGYYSRNNVDTLSHNSLYPHPEQPASHFNPSYGTIYNPPPARIPQSKQPKTHKLHETFNPSYLGIDEYQHQTEYVNTQTLKHLNIASKTIQEIDRIMPYGAGNQWLNVIATNGESNIRCRMLHTKIDEVMGKLQELEGPAKSMAMTGLNVHLTRQYQAGNCTEMSIMAHHRLITEGLDAPILTVADDIRDHVYTLIGDPRDHKWGEKNTVVVDAWPIYKATYTLKHAIYNLESRPKIILEYPASTPSPNSINAFFHEKYPILNTTYVNQHLASNNLPPVGNEYLKHCYKNFIPGYHRDERVGTRDPSIHYTDGYEPRRTFDDISEDLLNRYKSSFRPMKDS</sequence>
<name>A0A2Z6EVP2_9BURK</name>
<proteinExistence type="predicted"/>
<evidence type="ECO:0000313" key="2">
    <source>
        <dbReference type="Proteomes" id="UP000282597"/>
    </source>
</evidence>
<dbReference type="AlphaFoldDB" id="A0A2Z6EVP2"/>
<keyword evidence="2" id="KW-1185">Reference proteome</keyword>
<accession>A0A2Z6EVP2</accession>
<dbReference type="KEGG" id="mcys:MCB1EB_1363"/>
<gene>
    <name evidence="1" type="ORF">MCB1EB_1363</name>
</gene>
<organism evidence="1 2">
    <name type="scientific">Mycoavidus cysteinexigens</name>
    <dbReference type="NCBI Taxonomy" id="1553431"/>
    <lineage>
        <taxon>Bacteria</taxon>
        <taxon>Pseudomonadati</taxon>
        <taxon>Pseudomonadota</taxon>
        <taxon>Betaproteobacteria</taxon>
        <taxon>Burkholderiales</taxon>
        <taxon>Burkholderiaceae</taxon>
        <taxon>Mycoavidus</taxon>
    </lineage>
</organism>
<dbReference type="Proteomes" id="UP000282597">
    <property type="component" value="Chromosome"/>
</dbReference>
<dbReference type="RefSeq" id="WP_045361810.1">
    <property type="nucleotide sequence ID" value="NZ_AP018150.1"/>
</dbReference>
<evidence type="ECO:0000313" key="1">
    <source>
        <dbReference type="EMBL" id="BBE09524.1"/>
    </source>
</evidence>
<reference evidence="1 2" key="1">
    <citation type="journal article" date="2018" name="Microbes Environ.">
        <title>Comparative Genomic Insights into Endofungal Lifestyles of Two Bacterial Endosymbionts, Mycoavidus cysteinexigens and Burkholderia rhizoxinica.</title>
        <authorList>
            <person name="Sharmin D."/>
            <person name="Guo Y."/>
            <person name="Nishizawa T."/>
            <person name="Ohshima S."/>
            <person name="Sato Y."/>
            <person name="Takashima Y."/>
            <person name="Narisawa K."/>
            <person name="Ohta H."/>
        </authorList>
    </citation>
    <scope>NUCLEOTIDE SEQUENCE [LARGE SCALE GENOMIC DNA]</scope>
    <source>
        <strain evidence="1 2">B1-EB</strain>
    </source>
</reference>
<protein>
    <submittedName>
        <fullName evidence="1">Type III effector</fullName>
    </submittedName>
</protein>